<sequence length="253" mass="27165">MKIAHRAIIERAESEGLFPAEMASELLEHDLVQLTIDQLKGQTAVYGSLSEQGQQEVIERVTLAVKDAVKMAIRIIAANGVAAVPVDVKRVQVDEKKLTVTLSVDGKDPRKHDLVDSAGRLCMLVMAPDEYGEGLDGIKPDRDQHELPLSAAELAAGMGLKPSGSDEEEQEAGSGTLLDDLNAITLDEVTQLVRKSGDSIDLTFLQQHLAVDSSKATSLLFQLVEQGVIAVENSDAANSADYTYKVLPFADAS</sequence>
<dbReference type="EMBL" id="JAWXXP010000001">
    <property type="protein sequence ID" value="MDX5995412.1"/>
    <property type="molecule type" value="Genomic_DNA"/>
</dbReference>
<name>A0A1G7JD22_9GAMM</name>
<gene>
    <name evidence="3" type="ORF">SAMN05216575_106193</name>
    <name evidence="1" type="ORF">SIM71_25400</name>
    <name evidence="2" type="ORF">SIM71_25630</name>
</gene>
<evidence type="ECO:0000313" key="5">
    <source>
        <dbReference type="Proteomes" id="UP001278050"/>
    </source>
</evidence>
<reference evidence="1 5" key="2">
    <citation type="submission" date="2023-11" db="EMBL/GenBank/DDBJ databases">
        <title>MicrobeMod: A computational toolkit for identifying prokaryotic methylation and restriction-modification with nanopore sequencing.</title>
        <authorList>
            <person name="Crits-Christoph A."/>
            <person name="Kang S.C."/>
            <person name="Lee H."/>
            <person name="Ostrov N."/>
        </authorList>
    </citation>
    <scope>NUCLEOTIDE SEQUENCE [LARGE SCALE GENOMIC DNA]</scope>
    <source>
        <strain evidence="1 5">ATCC BAA-571</strain>
    </source>
</reference>
<reference evidence="3 4" key="1">
    <citation type="submission" date="2016-10" db="EMBL/GenBank/DDBJ databases">
        <authorList>
            <person name="de Groot N.N."/>
        </authorList>
    </citation>
    <scope>NUCLEOTIDE SEQUENCE [LARGE SCALE GENOMIC DNA]</scope>
    <source>
        <strain evidence="3 4">JCM 10630</strain>
    </source>
</reference>
<evidence type="ECO:0000313" key="3">
    <source>
        <dbReference type="EMBL" id="SDF22796.1"/>
    </source>
</evidence>
<dbReference type="AlphaFoldDB" id="A0A1G7JD22"/>
<evidence type="ECO:0000313" key="1">
    <source>
        <dbReference type="EMBL" id="MDX5995412.1"/>
    </source>
</evidence>
<dbReference type="OrthoDB" id="6199350at2"/>
<evidence type="ECO:0000313" key="2">
    <source>
        <dbReference type="EMBL" id="MDX5995457.1"/>
    </source>
</evidence>
<proteinExistence type="predicted"/>
<accession>A0A1G7JD22</accession>
<dbReference type="EMBL" id="JAWXXP010000002">
    <property type="protein sequence ID" value="MDX5995457.1"/>
    <property type="molecule type" value="Genomic_DNA"/>
</dbReference>
<protein>
    <submittedName>
        <fullName evidence="3">DNA segregation ATPase FtsK/SpoIIIE, S-DNA-T family</fullName>
    </submittedName>
    <submittedName>
        <fullName evidence="1">DNA translocase FtsK</fullName>
    </submittedName>
</protein>
<keyword evidence="5" id="KW-1185">Reference proteome</keyword>
<dbReference type="Proteomes" id="UP000182413">
    <property type="component" value="Unassembled WGS sequence"/>
</dbReference>
<evidence type="ECO:0000313" key="4">
    <source>
        <dbReference type="Proteomes" id="UP000182413"/>
    </source>
</evidence>
<dbReference type="RefSeq" id="WP_074680619.1">
    <property type="nucleotide sequence ID" value="NZ_CBCSET010000010.1"/>
</dbReference>
<organism evidence="3 4">
    <name type="scientific">Ectopseudomonas alcaliphila</name>
    <dbReference type="NCBI Taxonomy" id="101564"/>
    <lineage>
        <taxon>Bacteria</taxon>
        <taxon>Pseudomonadati</taxon>
        <taxon>Pseudomonadota</taxon>
        <taxon>Gammaproteobacteria</taxon>
        <taxon>Pseudomonadales</taxon>
        <taxon>Pseudomonadaceae</taxon>
        <taxon>Ectopseudomonas</taxon>
    </lineage>
</organism>
<dbReference type="EMBL" id="FNAE01000006">
    <property type="protein sequence ID" value="SDF22796.1"/>
    <property type="molecule type" value="Genomic_DNA"/>
</dbReference>
<dbReference type="Proteomes" id="UP001278050">
    <property type="component" value="Unassembled WGS sequence"/>
</dbReference>